<feature type="compositionally biased region" description="Polar residues" evidence="1">
    <location>
        <begin position="44"/>
        <end position="55"/>
    </location>
</feature>
<dbReference type="AlphaFoldDB" id="A0A9Q3P3V2"/>
<dbReference type="EMBL" id="AVOT02054099">
    <property type="protein sequence ID" value="MBW0548839.1"/>
    <property type="molecule type" value="Genomic_DNA"/>
</dbReference>
<protein>
    <submittedName>
        <fullName evidence="2">Uncharacterized protein</fullName>
    </submittedName>
</protein>
<evidence type="ECO:0000256" key="1">
    <source>
        <dbReference type="SAM" id="MobiDB-lite"/>
    </source>
</evidence>
<sequence length="127" mass="14880">MAKLVGNTPGKKFQNEKGDNTMIHLTQKTHDLFISPKSDKFGQDLQNNKWPSNLKRQLEDSTSEDELPNIRYKPINNNKETFQIFVDGNEKINGNPFKTKPKRKKVRFREHHELSDEEIINEIEKDS</sequence>
<reference evidence="2" key="1">
    <citation type="submission" date="2021-03" db="EMBL/GenBank/DDBJ databases">
        <title>Draft genome sequence of rust myrtle Austropuccinia psidii MF-1, a brazilian biotype.</title>
        <authorList>
            <person name="Quecine M.C."/>
            <person name="Pachon D.M.R."/>
            <person name="Bonatelli M.L."/>
            <person name="Correr F.H."/>
            <person name="Franceschini L.M."/>
            <person name="Leite T.F."/>
            <person name="Margarido G.R.A."/>
            <person name="Almeida C.A."/>
            <person name="Ferrarezi J.A."/>
            <person name="Labate C.A."/>
        </authorList>
    </citation>
    <scope>NUCLEOTIDE SEQUENCE</scope>
    <source>
        <strain evidence="2">MF-1</strain>
    </source>
</reference>
<evidence type="ECO:0000313" key="3">
    <source>
        <dbReference type="Proteomes" id="UP000765509"/>
    </source>
</evidence>
<gene>
    <name evidence="2" type="ORF">O181_088554</name>
</gene>
<accession>A0A9Q3P3V2</accession>
<keyword evidence="3" id="KW-1185">Reference proteome</keyword>
<feature type="region of interest" description="Disordered" evidence="1">
    <location>
        <begin position="37"/>
        <end position="71"/>
    </location>
</feature>
<evidence type="ECO:0000313" key="2">
    <source>
        <dbReference type="EMBL" id="MBW0548839.1"/>
    </source>
</evidence>
<comment type="caution">
    <text evidence="2">The sequence shown here is derived from an EMBL/GenBank/DDBJ whole genome shotgun (WGS) entry which is preliminary data.</text>
</comment>
<proteinExistence type="predicted"/>
<feature type="region of interest" description="Disordered" evidence="1">
    <location>
        <begin position="1"/>
        <end position="20"/>
    </location>
</feature>
<name>A0A9Q3P3V2_9BASI</name>
<organism evidence="2 3">
    <name type="scientific">Austropuccinia psidii MF-1</name>
    <dbReference type="NCBI Taxonomy" id="1389203"/>
    <lineage>
        <taxon>Eukaryota</taxon>
        <taxon>Fungi</taxon>
        <taxon>Dikarya</taxon>
        <taxon>Basidiomycota</taxon>
        <taxon>Pucciniomycotina</taxon>
        <taxon>Pucciniomycetes</taxon>
        <taxon>Pucciniales</taxon>
        <taxon>Sphaerophragmiaceae</taxon>
        <taxon>Austropuccinia</taxon>
    </lineage>
</organism>
<dbReference type="Proteomes" id="UP000765509">
    <property type="component" value="Unassembled WGS sequence"/>
</dbReference>